<dbReference type="InParanoid" id="A0A672TVI3"/>
<keyword evidence="8" id="KW-0653">Protein transport</keyword>
<evidence type="ECO:0000256" key="1">
    <source>
        <dbReference type="ARBA" id="ARBA00003202"/>
    </source>
</evidence>
<dbReference type="PANTHER" id="PTHR31196:SF2">
    <property type="entry name" value="RNA POLYMERASE II NUCLEAR LOCALIZATION PROTEIN SLC7A6OS-RELATED"/>
    <property type="match status" value="1"/>
</dbReference>
<gene>
    <name evidence="12" type="primary">SLC7A6OS</name>
</gene>
<evidence type="ECO:0000256" key="10">
    <source>
        <dbReference type="SAM" id="MobiDB-lite"/>
    </source>
</evidence>
<dbReference type="PANTHER" id="PTHR31196">
    <property type="entry name" value="RNA POLYMERASE II NUCLEAR LOCALIZATION PROTEIN SLC7A6OS-RELATED"/>
    <property type="match status" value="1"/>
</dbReference>
<dbReference type="GeneTree" id="ENSGT00390000015672"/>
<feature type="compositionally biased region" description="Acidic residues" evidence="10">
    <location>
        <begin position="280"/>
        <end position="291"/>
    </location>
</feature>
<evidence type="ECO:0000259" key="11">
    <source>
        <dbReference type="Pfam" id="PF08574"/>
    </source>
</evidence>
<dbReference type="AlphaFoldDB" id="A0A672TVI3"/>
<evidence type="ECO:0000256" key="9">
    <source>
        <dbReference type="ARBA" id="ARBA00023242"/>
    </source>
</evidence>
<dbReference type="GO" id="GO:0002244">
    <property type="term" value="P:hematopoietic progenitor cell differentiation"/>
    <property type="evidence" value="ECO:0007669"/>
    <property type="project" value="Ensembl"/>
</dbReference>
<proteinExistence type="inferred from homology"/>
<reference evidence="12" key="3">
    <citation type="submission" date="2025-09" db="UniProtKB">
        <authorList>
            <consortium name="Ensembl"/>
        </authorList>
    </citation>
    <scope>IDENTIFICATION</scope>
</reference>
<dbReference type="GO" id="GO:0005737">
    <property type="term" value="C:cytoplasm"/>
    <property type="evidence" value="ECO:0007669"/>
    <property type="project" value="UniProtKB-SubCell"/>
</dbReference>
<name>A0A672TVI3_STRHB</name>
<comment type="function">
    <text evidence="1">Directs RNA polymerase II nuclear import.</text>
</comment>
<dbReference type="GeneID" id="115619626"/>
<evidence type="ECO:0000313" key="12">
    <source>
        <dbReference type="Ensembl" id="ENSSHBP00005005905.1"/>
    </source>
</evidence>
<dbReference type="CTD" id="84138"/>
<dbReference type="GO" id="GO:0015031">
    <property type="term" value="P:protein transport"/>
    <property type="evidence" value="ECO:0007669"/>
    <property type="project" value="UniProtKB-KW"/>
</dbReference>
<dbReference type="GO" id="GO:0005634">
    <property type="term" value="C:nucleus"/>
    <property type="evidence" value="ECO:0007669"/>
    <property type="project" value="UniProtKB-SubCell"/>
</dbReference>
<feature type="compositionally biased region" description="Basic and acidic residues" evidence="10">
    <location>
        <begin position="152"/>
        <end position="166"/>
    </location>
</feature>
<keyword evidence="6" id="KW-0813">Transport</keyword>
<evidence type="ECO:0000256" key="2">
    <source>
        <dbReference type="ARBA" id="ARBA00004123"/>
    </source>
</evidence>
<evidence type="ECO:0000256" key="4">
    <source>
        <dbReference type="ARBA" id="ARBA00010218"/>
    </source>
</evidence>
<feature type="compositionally biased region" description="Acidic residues" evidence="10">
    <location>
        <begin position="299"/>
        <end position="323"/>
    </location>
</feature>
<comment type="subcellular location">
    <subcellularLocation>
        <location evidence="3">Cytoplasm</location>
    </subcellularLocation>
    <subcellularLocation>
        <location evidence="2">Nucleus</location>
    </subcellularLocation>
</comment>
<dbReference type="Ensembl" id="ENSSHBT00005007135.1">
    <property type="protein sequence ID" value="ENSSHBP00005005905.1"/>
    <property type="gene ID" value="ENSSHBG00005005133.1"/>
</dbReference>
<evidence type="ECO:0000256" key="8">
    <source>
        <dbReference type="ARBA" id="ARBA00022927"/>
    </source>
</evidence>
<dbReference type="OMA" id="QMWSKYP"/>
<dbReference type="Pfam" id="PF08574">
    <property type="entry name" value="Iwr1"/>
    <property type="match status" value="1"/>
</dbReference>
<feature type="region of interest" description="Disordered" evidence="10">
    <location>
        <begin position="148"/>
        <end position="170"/>
    </location>
</feature>
<evidence type="ECO:0000256" key="3">
    <source>
        <dbReference type="ARBA" id="ARBA00004496"/>
    </source>
</evidence>
<comment type="similarity">
    <text evidence="4">Belongs to the IWR1/SLC7A6OS family.</text>
</comment>
<dbReference type="KEGG" id="shab:115619626"/>
<accession>A0A672TVI3</accession>
<dbReference type="InterPro" id="IPR013883">
    <property type="entry name" value="TF_Iwr1_dom"/>
</dbReference>
<reference evidence="12" key="2">
    <citation type="submission" date="2025-08" db="UniProtKB">
        <authorList>
            <consortium name="Ensembl"/>
        </authorList>
    </citation>
    <scope>IDENTIFICATION</scope>
</reference>
<evidence type="ECO:0000256" key="6">
    <source>
        <dbReference type="ARBA" id="ARBA00022448"/>
    </source>
</evidence>
<sequence>MHRAAGRAAESRELRAHVRPFAPGAMEGAAVLRVKRKRGGTEPAEALLLACKRLRTEDGGSAQAVERNLFKLVATVSSKNEPVHKYVQEVITRDKAALSLRPSLGSTQRIIKELRSSKQETRKENRYRVITSNRPNCSQNVAPIVTGEASIDGDRSASEAREDASQKESSALDESLDCCGQFQLFDIVQEEEVVGDSSITAANSQKTDPDVILCNAVEMIRERLNVSEDSKKEHCEKEDEYVYDIYYMESSAPGWIQNILSVQPYREEYELVNDDHIPGEIDEDEDDENDENNWRNDYPDEDEFLPEEDGDGEKDSEDSFSDEDQCYRRTWNKYRQEILQEFGYEDIQDLDSD</sequence>
<dbReference type="InterPro" id="IPR040218">
    <property type="entry name" value="SLC7A6OS"/>
</dbReference>
<feature type="region of interest" description="Disordered" evidence="10">
    <location>
        <begin position="276"/>
        <end position="323"/>
    </location>
</feature>
<evidence type="ECO:0000256" key="5">
    <source>
        <dbReference type="ARBA" id="ARBA00017036"/>
    </source>
</evidence>
<protein>
    <recommendedName>
        <fullName evidence="5">Probable RNA polymerase II nuclear localization protein SLC7A6OS</fullName>
    </recommendedName>
</protein>
<dbReference type="RefSeq" id="XP_030368068.1">
    <property type="nucleotide sequence ID" value="XM_030512208.1"/>
</dbReference>
<reference evidence="12 13" key="1">
    <citation type="submission" date="2019-11" db="EMBL/GenBank/DDBJ databases">
        <title>Strigops habroptila (kakapo) genome, bStrHab1, primary haplotype, v2.</title>
        <authorList>
            <person name="Jarvis E.D."/>
            <person name="Howard J."/>
            <person name="Rhie A."/>
            <person name="Phillippy A."/>
            <person name="Korlach J."/>
            <person name="Digby A."/>
            <person name="Iorns D."/>
            <person name="Eason D."/>
            <person name="Robertson B."/>
            <person name="Raemaekers T."/>
            <person name="Howe K."/>
            <person name="Lewin H."/>
            <person name="Damas J."/>
            <person name="Hastie A."/>
            <person name="Tracey A."/>
            <person name="Chow W."/>
            <person name="Fedrigo O."/>
        </authorList>
    </citation>
    <scope>NUCLEOTIDE SEQUENCE [LARGE SCALE GENOMIC DNA]</scope>
</reference>
<dbReference type="OrthoDB" id="6255506at2759"/>
<keyword evidence="9" id="KW-0539">Nucleus</keyword>
<keyword evidence="7" id="KW-0963">Cytoplasm</keyword>
<keyword evidence="13" id="KW-1185">Reference proteome</keyword>
<evidence type="ECO:0000256" key="7">
    <source>
        <dbReference type="ARBA" id="ARBA00022490"/>
    </source>
</evidence>
<evidence type="ECO:0000313" key="13">
    <source>
        <dbReference type="Proteomes" id="UP000472266"/>
    </source>
</evidence>
<feature type="domain" description="Transcription factor Iwr1" evidence="11">
    <location>
        <begin position="239"/>
        <end position="302"/>
    </location>
</feature>
<dbReference type="Proteomes" id="UP000472266">
    <property type="component" value="Chromosome 3"/>
</dbReference>
<organism evidence="12 13">
    <name type="scientific">Strigops habroptila</name>
    <name type="common">Kakapo</name>
    <dbReference type="NCBI Taxonomy" id="2489341"/>
    <lineage>
        <taxon>Eukaryota</taxon>
        <taxon>Metazoa</taxon>
        <taxon>Chordata</taxon>
        <taxon>Craniata</taxon>
        <taxon>Vertebrata</taxon>
        <taxon>Euteleostomi</taxon>
        <taxon>Archelosauria</taxon>
        <taxon>Archosauria</taxon>
        <taxon>Dinosauria</taxon>
        <taxon>Saurischia</taxon>
        <taxon>Theropoda</taxon>
        <taxon>Coelurosauria</taxon>
        <taxon>Aves</taxon>
        <taxon>Neognathae</taxon>
        <taxon>Neoaves</taxon>
        <taxon>Telluraves</taxon>
        <taxon>Australaves</taxon>
        <taxon>Psittaciformes</taxon>
        <taxon>Psittacidae</taxon>
        <taxon>Strigops</taxon>
    </lineage>
</organism>